<dbReference type="InterPro" id="IPR003439">
    <property type="entry name" value="ABC_transporter-like_ATP-bd"/>
</dbReference>
<evidence type="ECO:0000313" key="8">
    <source>
        <dbReference type="Proteomes" id="UP000586976"/>
    </source>
</evidence>
<keyword evidence="3 7" id="KW-0067">ATP-binding</keyword>
<dbReference type="InterPro" id="IPR003593">
    <property type="entry name" value="AAA+_ATPase"/>
</dbReference>
<dbReference type="GO" id="GO:0015418">
    <property type="term" value="F:ABC-type quaternary ammonium compound transporting activity"/>
    <property type="evidence" value="ECO:0007669"/>
    <property type="project" value="UniProtKB-EC"/>
</dbReference>
<organism evidence="7 8">
    <name type="scientific">Streptomyces himalayensis subsp. aureolus</name>
    <dbReference type="NCBI Taxonomy" id="2758039"/>
    <lineage>
        <taxon>Bacteria</taxon>
        <taxon>Bacillati</taxon>
        <taxon>Actinomycetota</taxon>
        <taxon>Actinomycetes</taxon>
        <taxon>Kitasatosporales</taxon>
        <taxon>Streptomycetaceae</taxon>
        <taxon>Streptomyces</taxon>
        <taxon>Streptomyces himalayensis</taxon>
    </lineage>
</organism>
<feature type="domain" description="ABC transporter" evidence="6">
    <location>
        <begin position="5"/>
        <end position="235"/>
    </location>
</feature>
<dbReference type="RefSeq" id="WP_181867261.1">
    <property type="nucleotide sequence ID" value="NZ_JACEQY010000047.1"/>
</dbReference>
<dbReference type="SUPFAM" id="SSF52540">
    <property type="entry name" value="P-loop containing nucleoside triphosphate hydrolases"/>
    <property type="match status" value="1"/>
</dbReference>
<dbReference type="PANTHER" id="PTHR42781">
    <property type="entry name" value="SPERMIDINE/PUTRESCINE IMPORT ATP-BINDING PROTEIN POTA"/>
    <property type="match status" value="1"/>
</dbReference>
<keyword evidence="1" id="KW-0813">Transport</keyword>
<dbReference type="PROSITE" id="PS00211">
    <property type="entry name" value="ABC_TRANSPORTER_1"/>
    <property type="match status" value="1"/>
</dbReference>
<accession>A0A7W2D6V1</accession>
<dbReference type="SUPFAM" id="SSF50331">
    <property type="entry name" value="MOP-like"/>
    <property type="match status" value="1"/>
</dbReference>
<dbReference type="Proteomes" id="UP000586976">
    <property type="component" value="Unassembled WGS sequence"/>
</dbReference>
<dbReference type="PANTHER" id="PTHR42781:SF4">
    <property type="entry name" value="SPERMIDINE_PUTRESCINE IMPORT ATP-BINDING PROTEIN POTA"/>
    <property type="match status" value="1"/>
</dbReference>
<evidence type="ECO:0000313" key="7">
    <source>
        <dbReference type="EMBL" id="MBA4865812.1"/>
    </source>
</evidence>
<keyword evidence="8" id="KW-1185">Reference proteome</keyword>
<dbReference type="InterPro" id="IPR017871">
    <property type="entry name" value="ABC_transporter-like_CS"/>
</dbReference>
<evidence type="ECO:0000256" key="4">
    <source>
        <dbReference type="ARBA" id="ARBA00066388"/>
    </source>
</evidence>
<reference evidence="7 8" key="1">
    <citation type="submission" date="2020-07" db="EMBL/GenBank/DDBJ databases">
        <title>Streptomyces isolated from Indian soil.</title>
        <authorList>
            <person name="Mandal S."/>
            <person name="Maiti P.K."/>
        </authorList>
    </citation>
    <scope>NUCLEOTIDE SEQUENCE [LARGE SCALE GENOMIC DNA]</scope>
    <source>
        <strain evidence="7 8">PSKA54</strain>
    </source>
</reference>
<proteinExistence type="predicted"/>
<dbReference type="InterPro" id="IPR050093">
    <property type="entry name" value="ABC_SmlMolc_Importer"/>
</dbReference>
<dbReference type="FunFam" id="3.40.50.300:FF:000425">
    <property type="entry name" value="Probable ABC transporter, ATP-binding subunit"/>
    <property type="match status" value="1"/>
</dbReference>
<sequence>MSVSVEIDALNVHLGGAPILRDVTLTVPAGSFVTLLGPSGSGKTTTLNVLAGFTEPTSGSALLGGRPLTGVPPEKRDIGVVFQNYALFPHRTVAQNVEFPLLARKMPKGERRERVARALELVRLPEVGGRRVQSLSGGQQQRIALARALVYEPALLLLDEPLAALDKQLREAMQYELGRIQRETGTTTVAVTHDQTEALSMSDLVAIMNGGRIEQIGTPEEVYHRPATPFVAQFLGEANLLPVSGGRVEALALPVEGASDGFTVVRPEDLALIGDPDAAGAVPATVDGVVFQGPRSRVTVTVPGCAEPLVVTVPAGTEVPGAGDAVGVRYCGGGARTLSDLPPTTDPSKSPNEPVSAAPGAAL</sequence>
<dbReference type="InterPro" id="IPR008995">
    <property type="entry name" value="Mo/tungstate-bd_C_term_dom"/>
</dbReference>
<keyword evidence="2" id="KW-0547">Nucleotide-binding</keyword>
<feature type="region of interest" description="Disordered" evidence="5">
    <location>
        <begin position="336"/>
        <end position="363"/>
    </location>
</feature>
<name>A0A7W2D6V1_9ACTN</name>
<evidence type="ECO:0000259" key="6">
    <source>
        <dbReference type="PROSITE" id="PS50893"/>
    </source>
</evidence>
<dbReference type="InterPro" id="IPR013611">
    <property type="entry name" value="Transp-assoc_OB_typ2"/>
</dbReference>
<dbReference type="EC" id="7.6.2.9" evidence="4"/>
<comment type="caution">
    <text evidence="7">The sequence shown here is derived from an EMBL/GenBank/DDBJ whole genome shotgun (WGS) entry which is preliminary data.</text>
</comment>
<dbReference type="EMBL" id="JACEQY010000047">
    <property type="protein sequence ID" value="MBA4865812.1"/>
    <property type="molecule type" value="Genomic_DNA"/>
</dbReference>
<dbReference type="Pfam" id="PF08402">
    <property type="entry name" value="TOBE_2"/>
    <property type="match status" value="1"/>
</dbReference>
<evidence type="ECO:0000256" key="2">
    <source>
        <dbReference type="ARBA" id="ARBA00022741"/>
    </source>
</evidence>
<dbReference type="PROSITE" id="PS50893">
    <property type="entry name" value="ABC_TRANSPORTER_2"/>
    <property type="match status" value="1"/>
</dbReference>
<evidence type="ECO:0000256" key="1">
    <source>
        <dbReference type="ARBA" id="ARBA00022448"/>
    </source>
</evidence>
<protein>
    <recommendedName>
        <fullName evidence="4">ABC-type quaternary amine transporter</fullName>
        <ecNumber evidence="4">7.6.2.9</ecNumber>
    </recommendedName>
</protein>
<dbReference type="Gene3D" id="3.40.50.300">
    <property type="entry name" value="P-loop containing nucleotide triphosphate hydrolases"/>
    <property type="match status" value="1"/>
</dbReference>
<evidence type="ECO:0000256" key="3">
    <source>
        <dbReference type="ARBA" id="ARBA00022840"/>
    </source>
</evidence>
<dbReference type="SMART" id="SM00382">
    <property type="entry name" value="AAA"/>
    <property type="match status" value="1"/>
</dbReference>
<dbReference type="GO" id="GO:0005524">
    <property type="term" value="F:ATP binding"/>
    <property type="evidence" value="ECO:0007669"/>
    <property type="project" value="UniProtKB-KW"/>
</dbReference>
<dbReference type="AlphaFoldDB" id="A0A7W2D6V1"/>
<evidence type="ECO:0000256" key="5">
    <source>
        <dbReference type="SAM" id="MobiDB-lite"/>
    </source>
</evidence>
<dbReference type="Pfam" id="PF00005">
    <property type="entry name" value="ABC_tran"/>
    <property type="match status" value="1"/>
</dbReference>
<dbReference type="GO" id="GO:0016887">
    <property type="term" value="F:ATP hydrolysis activity"/>
    <property type="evidence" value="ECO:0007669"/>
    <property type="project" value="InterPro"/>
</dbReference>
<dbReference type="InterPro" id="IPR027417">
    <property type="entry name" value="P-loop_NTPase"/>
</dbReference>
<gene>
    <name evidence="7" type="ORF">H1V43_31615</name>
</gene>
<dbReference type="GO" id="GO:0043190">
    <property type="term" value="C:ATP-binding cassette (ABC) transporter complex"/>
    <property type="evidence" value="ECO:0007669"/>
    <property type="project" value="InterPro"/>
</dbReference>